<feature type="signal peptide" evidence="2">
    <location>
        <begin position="1"/>
        <end position="23"/>
    </location>
</feature>
<dbReference type="RefSeq" id="WP_187319710.1">
    <property type="nucleotide sequence ID" value="NZ_JACSCY010000007.1"/>
</dbReference>
<evidence type="ECO:0000256" key="1">
    <source>
        <dbReference type="SAM" id="MobiDB-lite"/>
    </source>
</evidence>
<feature type="region of interest" description="Disordered" evidence="1">
    <location>
        <begin position="32"/>
        <end position="75"/>
    </location>
</feature>
<protein>
    <recommendedName>
        <fullName evidence="5">Pentapeptide MXKDX repeat protein</fullName>
    </recommendedName>
</protein>
<sequence length="75" mass="8353">MKKSLFFTAVCALLLGAGELALAQTAPMQSDTTKVKMNKKHAKIKTDDGKAKINRKKDKARVKGDMMKTMPQQMR</sequence>
<organism evidence="3 4">
    <name type="scientific">Hymenobacter citatus</name>
    <dbReference type="NCBI Taxonomy" id="2763506"/>
    <lineage>
        <taxon>Bacteria</taxon>
        <taxon>Pseudomonadati</taxon>
        <taxon>Bacteroidota</taxon>
        <taxon>Cytophagia</taxon>
        <taxon>Cytophagales</taxon>
        <taxon>Hymenobacteraceae</taxon>
        <taxon>Hymenobacter</taxon>
    </lineage>
</organism>
<keyword evidence="2" id="KW-0732">Signal</keyword>
<proteinExistence type="predicted"/>
<evidence type="ECO:0000313" key="3">
    <source>
        <dbReference type="EMBL" id="MBC6611425.1"/>
    </source>
</evidence>
<evidence type="ECO:0000313" key="4">
    <source>
        <dbReference type="Proteomes" id="UP000622017"/>
    </source>
</evidence>
<accession>A0ABR7ML11</accession>
<dbReference type="EMBL" id="JACSCY010000007">
    <property type="protein sequence ID" value="MBC6611425.1"/>
    <property type="molecule type" value="Genomic_DNA"/>
</dbReference>
<comment type="caution">
    <text evidence="3">The sequence shown here is derived from an EMBL/GenBank/DDBJ whole genome shotgun (WGS) entry which is preliminary data.</text>
</comment>
<feature type="chain" id="PRO_5047485772" description="Pentapeptide MXKDX repeat protein" evidence="2">
    <location>
        <begin position="24"/>
        <end position="75"/>
    </location>
</feature>
<gene>
    <name evidence="3" type="ORF">H8B15_10850</name>
</gene>
<dbReference type="Proteomes" id="UP000622017">
    <property type="component" value="Unassembled WGS sequence"/>
</dbReference>
<reference evidence="3 4" key="1">
    <citation type="submission" date="2020-08" db="EMBL/GenBank/DDBJ databases">
        <title>Hymenobacter sp.</title>
        <authorList>
            <person name="Kim M.K."/>
        </authorList>
    </citation>
    <scope>NUCLEOTIDE SEQUENCE [LARGE SCALE GENOMIC DNA]</scope>
    <source>
        <strain evidence="3 4">BT507</strain>
    </source>
</reference>
<name>A0ABR7ML11_9BACT</name>
<keyword evidence="4" id="KW-1185">Reference proteome</keyword>
<evidence type="ECO:0000256" key="2">
    <source>
        <dbReference type="SAM" id="SignalP"/>
    </source>
</evidence>
<evidence type="ECO:0008006" key="5">
    <source>
        <dbReference type="Google" id="ProtNLM"/>
    </source>
</evidence>